<evidence type="ECO:0000313" key="2">
    <source>
        <dbReference type="Proteomes" id="UP001165960"/>
    </source>
</evidence>
<organism evidence="1 2">
    <name type="scientific">Entomophthora muscae</name>
    <dbReference type="NCBI Taxonomy" id="34485"/>
    <lineage>
        <taxon>Eukaryota</taxon>
        <taxon>Fungi</taxon>
        <taxon>Fungi incertae sedis</taxon>
        <taxon>Zoopagomycota</taxon>
        <taxon>Entomophthoromycotina</taxon>
        <taxon>Entomophthoromycetes</taxon>
        <taxon>Entomophthorales</taxon>
        <taxon>Entomophthoraceae</taxon>
        <taxon>Entomophthora</taxon>
    </lineage>
</organism>
<accession>A0ACC2RDR0</accession>
<keyword evidence="1" id="KW-0378">Hydrolase</keyword>
<proteinExistence type="predicted"/>
<keyword evidence="2" id="KW-1185">Reference proteome</keyword>
<dbReference type="EMBL" id="QTSX02007586">
    <property type="protein sequence ID" value="KAJ9048100.1"/>
    <property type="molecule type" value="Genomic_DNA"/>
</dbReference>
<dbReference type="EC" id="3.4.19.12" evidence="1"/>
<evidence type="ECO:0000313" key="1">
    <source>
        <dbReference type="EMBL" id="KAJ9048100.1"/>
    </source>
</evidence>
<gene>
    <name evidence="1" type="primary">UBP6</name>
    <name evidence="1" type="ORF">DSO57_1038428</name>
</gene>
<comment type="caution">
    <text evidence="1">The sequence shown here is derived from an EMBL/GenBank/DDBJ whole genome shotgun (WGS) entry which is preliminary data.</text>
</comment>
<name>A0ACC2RDR0_9FUNG</name>
<dbReference type="Proteomes" id="UP001165960">
    <property type="component" value="Unassembled WGS sequence"/>
</dbReference>
<sequence length="474" mass="53218">MFKVTVKWNAQKYEGLEVNTQEPVEMFKAQLYSLTGVEPSRQKLLTKGKFLKDETDLTTIPFQDGQLVTMMGTVGEIATAPIKPTVFLEDLSEAEVNQALELPSGLVNLGNTCYMNSSLQLLQSIPELRAQLDSYSGVTQDSDPQLALVASLKDLFSQLKASGEGHPPFVFLQFLRMAFPMFSQQEGRGVYSQQDAEECWSSIITSLQRHLKGSNGASFVDQYMSGQFKVKMSCPEAPEEPPSLSTEPFLKLDCHISKDVNHLTSGLSENFRTELDKNSPSLGRQARYIKELAIDRLPLYLPVTFVRFFWKPAERVKAKILKKVKFPFELDLYPHCTKELQEKLDLARAKARELDEADKQAQADGAAKPTPEELQQAFLRRQQAINEAAHPDLKDNAGNNLSGHYQLQAVLTHTGRTADSGHYMGWVRREGFPNQWFKYDDDKVSIVDDAAIKNLDGGGDWHMAYILLYGPARG</sequence>
<protein>
    <submittedName>
        <fullName evidence="1">Deubiquitinating enzyme</fullName>
        <ecNumber evidence="1">3.4.19.12</ecNumber>
    </submittedName>
</protein>
<reference evidence="1" key="1">
    <citation type="submission" date="2022-04" db="EMBL/GenBank/DDBJ databases">
        <title>Genome of the entomopathogenic fungus Entomophthora muscae.</title>
        <authorList>
            <person name="Elya C."/>
            <person name="Lovett B.R."/>
            <person name="Lee E."/>
            <person name="Macias A.M."/>
            <person name="Hajek A.E."/>
            <person name="De Bivort B.L."/>
            <person name="Kasson M.T."/>
            <person name="De Fine Licht H.H."/>
            <person name="Stajich J.E."/>
        </authorList>
    </citation>
    <scope>NUCLEOTIDE SEQUENCE</scope>
    <source>
        <strain evidence="1">Berkeley</strain>
    </source>
</reference>